<dbReference type="EMBL" id="CAADRP010002318">
    <property type="protein sequence ID" value="VFU66048.1"/>
    <property type="molecule type" value="Genomic_DNA"/>
</dbReference>
<feature type="repeat" description="RCC1" evidence="2">
    <location>
        <begin position="61"/>
        <end position="112"/>
    </location>
</feature>
<dbReference type="PANTHER" id="PTHR22872:SF2">
    <property type="entry name" value="INHIBITOR OF BRUTON TYROSINE KINASE"/>
    <property type="match status" value="1"/>
</dbReference>
<organism evidence="4">
    <name type="scientific">Salix viminalis</name>
    <name type="common">Common osier</name>
    <name type="synonym">Basket willow</name>
    <dbReference type="NCBI Taxonomy" id="40686"/>
    <lineage>
        <taxon>Eukaryota</taxon>
        <taxon>Viridiplantae</taxon>
        <taxon>Streptophyta</taxon>
        <taxon>Embryophyta</taxon>
        <taxon>Tracheophyta</taxon>
        <taxon>Spermatophyta</taxon>
        <taxon>Magnoliopsida</taxon>
        <taxon>eudicotyledons</taxon>
        <taxon>Gunneridae</taxon>
        <taxon>Pentapetalae</taxon>
        <taxon>rosids</taxon>
        <taxon>fabids</taxon>
        <taxon>Malpighiales</taxon>
        <taxon>Salicaceae</taxon>
        <taxon>Saliceae</taxon>
        <taxon>Salix</taxon>
    </lineage>
</organism>
<dbReference type="AlphaFoldDB" id="A0A6N2NFM9"/>
<feature type="repeat" description="RCC1" evidence="2">
    <location>
        <begin position="222"/>
        <end position="275"/>
    </location>
</feature>
<feature type="repeat" description="RCC1" evidence="2">
    <location>
        <begin position="172"/>
        <end position="221"/>
    </location>
</feature>
<protein>
    <recommendedName>
        <fullName evidence="3">RCC1-like domain-containing protein</fullName>
    </recommendedName>
</protein>
<evidence type="ECO:0000313" key="4">
    <source>
        <dbReference type="EMBL" id="VFU66048.1"/>
    </source>
</evidence>
<dbReference type="Pfam" id="PF25390">
    <property type="entry name" value="WD40_RLD"/>
    <property type="match status" value="1"/>
</dbReference>
<dbReference type="SUPFAM" id="SSF50985">
    <property type="entry name" value="RCC1/BLIP-II"/>
    <property type="match status" value="1"/>
</dbReference>
<dbReference type="PRINTS" id="PR00633">
    <property type="entry name" value="RCCNDNSATION"/>
</dbReference>
<dbReference type="InterPro" id="IPR000408">
    <property type="entry name" value="Reg_chr_condens"/>
</dbReference>
<evidence type="ECO:0000256" key="2">
    <source>
        <dbReference type="PROSITE-ProRule" id="PRU00235"/>
    </source>
</evidence>
<dbReference type="InterPro" id="IPR058923">
    <property type="entry name" value="RCC1-like_dom"/>
</dbReference>
<dbReference type="PANTHER" id="PTHR22872">
    <property type="entry name" value="BTK-BINDING PROTEIN-RELATED"/>
    <property type="match status" value="1"/>
</dbReference>
<reference evidence="4" key="1">
    <citation type="submission" date="2019-03" db="EMBL/GenBank/DDBJ databases">
        <authorList>
            <person name="Mank J."/>
            <person name="Almeida P."/>
        </authorList>
    </citation>
    <scope>NUCLEOTIDE SEQUENCE</scope>
    <source>
        <strain evidence="4">78183</strain>
    </source>
</reference>
<dbReference type="Gene3D" id="2.130.10.30">
    <property type="entry name" value="Regulator of chromosome condensation 1/beta-lactamase-inhibitor protein II"/>
    <property type="match status" value="1"/>
</dbReference>
<keyword evidence="1" id="KW-0677">Repeat</keyword>
<dbReference type="InterPro" id="IPR009091">
    <property type="entry name" value="RCC1/BLIP-II"/>
</dbReference>
<feature type="repeat" description="RCC1" evidence="2">
    <location>
        <begin position="113"/>
        <end position="171"/>
    </location>
</feature>
<evidence type="ECO:0000259" key="3">
    <source>
        <dbReference type="Pfam" id="PF25390"/>
    </source>
</evidence>
<proteinExistence type="predicted"/>
<gene>
    <name evidence="4" type="ORF">SVIM_LOCUS509871</name>
</gene>
<name>A0A6N2NFM9_SALVM</name>
<evidence type="ECO:0000256" key="1">
    <source>
        <dbReference type="ARBA" id="ARBA00022737"/>
    </source>
</evidence>
<dbReference type="PROSITE" id="PS50012">
    <property type="entry name" value="RCC1_3"/>
    <property type="match status" value="4"/>
</dbReference>
<sequence length="291" mass="30996">MLGMENQDGVAFTGPCILVILQLQVSSFSLVLLLHWRTVSPVHQSISCLALYCRSSEMVVIQVFSWGSGANYQLGTGNTHIQKLPCKVDALHGSFIKLVSAAKFHSVAVSASGEVYTWGFGRGGRLGHPDFDIHSGQAAVITPRQVTSGLGSRRVKAIAAAKHHTVLATEGGEVFTWGSNREGQLGYTVDTQPTPRRVSSLRSRIVAVAAANKHTAAVSDSGEVFTWGCNREGQLGYGTSNSASNYTPRAVEYLKDKVLTGVSVAKYHTIVLGAGLHLGSPTGYSKTCCDC</sequence>
<feature type="domain" description="RCC1-like" evidence="3">
    <location>
        <begin position="62"/>
        <end position="272"/>
    </location>
</feature>
<accession>A0A6N2NFM9</accession>
<dbReference type="InterPro" id="IPR051625">
    <property type="entry name" value="Signaling_Regulatory_Domain"/>
</dbReference>